<dbReference type="AlphaFoldDB" id="A0A9P4N7E4"/>
<dbReference type="Proteomes" id="UP000800093">
    <property type="component" value="Unassembled WGS sequence"/>
</dbReference>
<sequence length="68" mass="7453">MPKTLRPAFGELGYPKAPFTASAPNRPAHSRLPRIAEAPKLSEQASISPIPNTPRRNQHIDLRNGQAD</sequence>
<evidence type="ECO:0000256" key="1">
    <source>
        <dbReference type="SAM" id="MobiDB-lite"/>
    </source>
</evidence>
<evidence type="ECO:0000313" key="2">
    <source>
        <dbReference type="EMBL" id="KAF2261836.1"/>
    </source>
</evidence>
<protein>
    <submittedName>
        <fullName evidence="2">Uncharacterized protein</fullName>
    </submittedName>
</protein>
<accession>A0A9P4N7E4</accession>
<proteinExistence type="predicted"/>
<feature type="region of interest" description="Disordered" evidence="1">
    <location>
        <begin position="1"/>
        <end position="68"/>
    </location>
</feature>
<keyword evidence="3" id="KW-1185">Reference proteome</keyword>
<dbReference type="EMBL" id="ML986649">
    <property type="protein sequence ID" value="KAF2261836.1"/>
    <property type="molecule type" value="Genomic_DNA"/>
</dbReference>
<organism evidence="2 3">
    <name type="scientific">Lojkania enalia</name>
    <dbReference type="NCBI Taxonomy" id="147567"/>
    <lineage>
        <taxon>Eukaryota</taxon>
        <taxon>Fungi</taxon>
        <taxon>Dikarya</taxon>
        <taxon>Ascomycota</taxon>
        <taxon>Pezizomycotina</taxon>
        <taxon>Dothideomycetes</taxon>
        <taxon>Pleosporomycetidae</taxon>
        <taxon>Pleosporales</taxon>
        <taxon>Pleosporales incertae sedis</taxon>
        <taxon>Lojkania</taxon>
    </lineage>
</organism>
<gene>
    <name evidence="2" type="ORF">CC78DRAFT_535299</name>
</gene>
<comment type="caution">
    <text evidence="2">The sequence shown here is derived from an EMBL/GenBank/DDBJ whole genome shotgun (WGS) entry which is preliminary data.</text>
</comment>
<evidence type="ECO:0000313" key="3">
    <source>
        <dbReference type="Proteomes" id="UP000800093"/>
    </source>
</evidence>
<name>A0A9P4N7E4_9PLEO</name>
<reference evidence="3" key="1">
    <citation type="journal article" date="2020" name="Stud. Mycol.">
        <title>101 Dothideomycetes genomes: A test case for predicting lifestyles and emergence of pathogens.</title>
        <authorList>
            <person name="Haridas S."/>
            <person name="Albert R."/>
            <person name="Binder M."/>
            <person name="Bloem J."/>
            <person name="LaButti K."/>
            <person name="Salamov A."/>
            <person name="Andreopoulos B."/>
            <person name="Baker S."/>
            <person name="Barry K."/>
            <person name="Bills G."/>
            <person name="Bluhm B."/>
            <person name="Cannon C."/>
            <person name="Castanera R."/>
            <person name="Culley D."/>
            <person name="Daum C."/>
            <person name="Ezra D."/>
            <person name="Gonzalez J."/>
            <person name="Henrissat B."/>
            <person name="Kuo A."/>
            <person name="Liang C."/>
            <person name="Lipzen A."/>
            <person name="Lutzoni F."/>
            <person name="Magnuson J."/>
            <person name="Mondo S."/>
            <person name="Nolan M."/>
            <person name="Ohm R."/>
            <person name="Pangilinan J."/>
            <person name="Park H.-J."/>
            <person name="Ramirez L."/>
            <person name="Alfaro M."/>
            <person name="Sun H."/>
            <person name="Tritt A."/>
            <person name="Yoshinaga Y."/>
            <person name="Zwiers L.-H."/>
            <person name="Turgeon B."/>
            <person name="Goodwin S."/>
            <person name="Spatafora J."/>
            <person name="Crous P."/>
            <person name="Grigoriev I."/>
        </authorList>
    </citation>
    <scope>NUCLEOTIDE SEQUENCE [LARGE SCALE GENOMIC DNA]</scope>
    <source>
        <strain evidence="3">CBS 304.66</strain>
    </source>
</reference>